<reference evidence="1 2" key="1">
    <citation type="submission" date="2017-02" db="EMBL/GenBank/DDBJ databases">
        <title>Comeplete genome sequence of Bacteriophage pVco-5, that infects Vibrio corallilyticus.</title>
        <authorList>
            <person name="Kim H.J."/>
            <person name="Park S.C."/>
        </authorList>
    </citation>
    <scope>NUCLEOTIDE SEQUENCE [LARGE SCALE GENOMIC DNA]</scope>
</reference>
<proteinExistence type="predicted"/>
<protein>
    <submittedName>
        <fullName evidence="1">Uncharacterized protein</fullName>
    </submittedName>
</protein>
<organism evidence="1 2">
    <name type="scientific">Vibrio phage pVco-5</name>
    <dbReference type="NCBI Taxonomy" id="1965485"/>
    <lineage>
        <taxon>Viruses</taxon>
        <taxon>Duplodnaviria</taxon>
        <taxon>Heunggongvirae</taxon>
        <taxon>Uroviricota</taxon>
        <taxon>Caudoviricetes</taxon>
        <taxon>Schitoviridae</taxon>
        <taxon>Vicoquintavirus</taxon>
        <taxon>Vicoquintavirus Pvco5</taxon>
    </lineage>
</organism>
<accession>A0A1W6JUX2</accession>
<dbReference type="EMBL" id="KY612839">
    <property type="protein sequence ID" value="ARM71074.1"/>
    <property type="molecule type" value="Genomic_DNA"/>
</dbReference>
<dbReference type="Proteomes" id="UP000225564">
    <property type="component" value="Segment"/>
</dbReference>
<evidence type="ECO:0000313" key="1">
    <source>
        <dbReference type="EMBL" id="ARM71074.1"/>
    </source>
</evidence>
<keyword evidence="2" id="KW-1185">Reference proteome</keyword>
<gene>
    <name evidence="1" type="ORF">pVco5_086</name>
</gene>
<name>A0A1W6JUX2_9CAUD</name>
<sequence>MTGYIPIKDTIEVYEGDDITIPFKAGMGNITGYTVTLQARISMASRYSILDVQGVITNGTAGEYNVVFPSASTLGKGHSKPYFYDIKLTAPNGKIYTDRQGELFIEPRTTEIDPSKVPLQYGDMNKSVYDTDDNGIVDSAEKVAGADSANAGEYYGKNSNGVLGWHTPVGAGGGNIDVSTLTDNALIKWDASAQKFVNSGVKSNDDGSLSLEPSSLDLGSHTLSSSAENLMVTNKVSKQIYAPLWQEVGYNKDTGYIRKYGTAKTNPIQTVNDQDLTNPSFTIPVVDNITNFGCDIELAQDATNIEIHVTDVVTDEDIWSIALGDLTAGKHHIDFYNPADFRAGNTYRVKIHSTDGSDVVLKGGTGFGNQLIPAFTTYFTDWSDLTVTTTKDIERLDSNDDGAVDLADKLTGADQAGNSKYYGTDNTGSVGFHNLPLSNSNDLDISNLNQGDIPYWDSTDNALKASGIRKIAEQTIAEPSGFYLGDVNISSDGHGILISPLDDPKTYKVLTQAISANKDEAFIRAYGNPQEKVIHSDYSSQVENPTVSFSSDKDATIVSMDIRSSEVIKELLINFRNADNENIWAETFFNLEAGSNTLTLATPPDVLSGEVVTLTFSGKDHADNPIKMDGTGSTPYLKLNLMQWVEKKIATEEYVNSGVNSIETIVEDTDRRVDNLDTTMSALSQRVGELQSFFVFRGKTLPVFPNIAQSGYFSVLHDLTKNEVLSLPNQGRHYDGALFFLKNEDKTHTVTLIAPTGLTINGGTSINLPPQNTLWLVHNNTDWVVLMSGFVPTSYDSFIADIKSHVANASLGITVDDGVNNFGDIDLLKLKGITATRPDGDSIDSVTLTAATTWGTLGDASSNAKGSIVLAEPPLQSYADPDDADAVRLRLQEGTFEAIHAPGYLAYLNTDIVIIGKTHTATSHADGAIYPTDIVVDNGTYIVKDMKAKAIGLQEADQGDPNVTGGTDYLVAFRIALEGEAPADGFVQIYLAEKAEFGQPVKYLEDSNGHPLVVRRYYHLGDKLGSLETVGVVNAKGLKEFTMHVVDSFDKDDITIMPRDRGVSGVMVQALLPTSKSGLASLQYEVDTEQNIEFTRYYMGNEMTNIDWLSSYVMPLSEGTGGEGADFPDGLHLNNISNLMVGFVDGRMVLKDNGSNMVDFVFGKIEDAVPTYAMREKVLSVKLALTNKDAAFRVALLQWTGKPDEYTQELFTTRSGGAPAFQSGWSLVDSLFIPKDVANEDHEVTHEFTVPKTAVNYAVVIYPESVQQPTELKLKTFNVGAKDPFYFYHIHQSRKLNELHLEYDNEFYESVQDATGLYSLRYTLGDAADGNPVPCGTHRKGKADITLDPMVNQIPGSSASGGEGALKFGKDGQATVNTLLNIASEQAQASNHPTEFWWVTVASDGTMSEIPDSRTSFPISGSSSGMYSMTPFTFAVKAGDRIALRAKSDMPDGAYLISVADKVPLVDVSINFKELTEPTEDDPFANIDLHQFDHIYTNSLTVTKDVGNVSSVTFPITIEDTDHLVVLGAVKQLPNNSIRPVKALDWDYNNEDHTLKVSFGETVLIGRVTLGIYRD</sequence>
<evidence type="ECO:0000313" key="2">
    <source>
        <dbReference type="Proteomes" id="UP000225564"/>
    </source>
</evidence>